<dbReference type="InterPro" id="IPR011989">
    <property type="entry name" value="ARM-like"/>
</dbReference>
<dbReference type="EMBL" id="JADFTS010000004">
    <property type="protein sequence ID" value="KAF9611277.1"/>
    <property type="molecule type" value="Genomic_DNA"/>
</dbReference>
<dbReference type="InterPro" id="IPR000225">
    <property type="entry name" value="Armadillo"/>
</dbReference>
<evidence type="ECO:0000256" key="2">
    <source>
        <dbReference type="ARBA" id="ARBA00022448"/>
    </source>
</evidence>
<dbReference type="Gene3D" id="1.25.10.10">
    <property type="entry name" value="Leucine-rich Repeat Variant"/>
    <property type="match status" value="1"/>
</dbReference>
<dbReference type="GO" id="GO:0015031">
    <property type="term" value="P:protein transport"/>
    <property type="evidence" value="ECO:0007669"/>
    <property type="project" value="UniProtKB-KW"/>
</dbReference>
<protein>
    <submittedName>
        <fullName evidence="4">Uncharacterized protein</fullName>
    </submittedName>
</protein>
<dbReference type="AlphaFoldDB" id="A0A835I7T0"/>
<keyword evidence="3" id="KW-0653">Protein transport</keyword>
<name>A0A835I7T0_9MAGN</name>
<organism evidence="4 5">
    <name type="scientific">Coptis chinensis</name>
    <dbReference type="NCBI Taxonomy" id="261450"/>
    <lineage>
        <taxon>Eukaryota</taxon>
        <taxon>Viridiplantae</taxon>
        <taxon>Streptophyta</taxon>
        <taxon>Embryophyta</taxon>
        <taxon>Tracheophyta</taxon>
        <taxon>Spermatophyta</taxon>
        <taxon>Magnoliopsida</taxon>
        <taxon>Ranunculales</taxon>
        <taxon>Ranunculaceae</taxon>
        <taxon>Coptidoideae</taxon>
        <taxon>Coptis</taxon>
    </lineage>
</organism>
<dbReference type="Pfam" id="PF00514">
    <property type="entry name" value="Arm"/>
    <property type="match status" value="2"/>
</dbReference>
<keyword evidence="2" id="KW-0813">Transport</keyword>
<dbReference type="Proteomes" id="UP000631114">
    <property type="component" value="Unassembled WGS sequence"/>
</dbReference>
<dbReference type="InterPro" id="IPR016024">
    <property type="entry name" value="ARM-type_fold"/>
</dbReference>
<accession>A0A835I7T0</accession>
<gene>
    <name evidence="4" type="ORF">IFM89_028701</name>
</gene>
<sequence>MYLLGLSLEKALAVIEADIIRPLVHLLQTAQFDIKKEAAWAISNSTSGGDNEQTKYLVSQGFIRPLCDLLVCPDPRIVTICLEGLENILKAEGLEKIEILQSHDNTDIYEKVVKILETYWLEDDEEATVDPPGGAAQPGFNFGGNVFLGSKVKWYFLLLKIYKVDDFFFTGRHMARTGLPGPFIVLRAGPQRLDNFPYLLVSLLARTQRSSDEEDVKAIAHLFADMGDSYVDLIATGQYKADFISRLEIDVEEVPRKSLALRLCPEPEVSHMAILLGATFRLAPT</sequence>
<comment type="caution">
    <text evidence="4">The sequence shown here is derived from an EMBL/GenBank/DDBJ whole genome shotgun (WGS) entry which is preliminary data.</text>
</comment>
<evidence type="ECO:0000313" key="5">
    <source>
        <dbReference type="Proteomes" id="UP000631114"/>
    </source>
</evidence>
<evidence type="ECO:0000256" key="3">
    <source>
        <dbReference type="ARBA" id="ARBA00022927"/>
    </source>
</evidence>
<dbReference type="PANTHER" id="PTHR23316">
    <property type="entry name" value="IMPORTIN ALPHA"/>
    <property type="match status" value="1"/>
</dbReference>
<evidence type="ECO:0000256" key="1">
    <source>
        <dbReference type="ARBA" id="ARBA00010394"/>
    </source>
</evidence>
<dbReference type="Pfam" id="PF16186">
    <property type="entry name" value="Arm_3"/>
    <property type="match status" value="1"/>
</dbReference>
<dbReference type="OrthoDB" id="1935265at2759"/>
<proteinExistence type="inferred from homology"/>
<evidence type="ECO:0000313" key="4">
    <source>
        <dbReference type="EMBL" id="KAF9611277.1"/>
    </source>
</evidence>
<comment type="similarity">
    <text evidence="1">Belongs to the importin alpha family.</text>
</comment>
<keyword evidence="5" id="KW-1185">Reference proteome</keyword>
<dbReference type="SUPFAM" id="SSF48371">
    <property type="entry name" value="ARM repeat"/>
    <property type="match status" value="1"/>
</dbReference>
<reference evidence="4 5" key="1">
    <citation type="submission" date="2020-10" db="EMBL/GenBank/DDBJ databases">
        <title>The Coptis chinensis genome and diversification of protoberbering-type alkaloids.</title>
        <authorList>
            <person name="Wang B."/>
            <person name="Shu S."/>
            <person name="Song C."/>
            <person name="Liu Y."/>
        </authorList>
    </citation>
    <scope>NUCLEOTIDE SEQUENCE [LARGE SCALE GENOMIC DNA]</scope>
    <source>
        <strain evidence="4">HL-2020</strain>
        <tissue evidence="4">Leaf</tissue>
    </source>
</reference>
<dbReference type="SMART" id="SM00185">
    <property type="entry name" value="ARM"/>
    <property type="match status" value="2"/>
</dbReference>
<dbReference type="InterPro" id="IPR032413">
    <property type="entry name" value="Arm_3"/>
</dbReference>